<dbReference type="InterPro" id="IPR014710">
    <property type="entry name" value="RmlC-like_jellyroll"/>
</dbReference>
<keyword evidence="2" id="KW-0408">Iron</keyword>
<accession>A0A364NVS6</accession>
<comment type="cofactor">
    <cofactor evidence="2">
        <name>Fe cation</name>
        <dbReference type="ChEBI" id="CHEBI:24875"/>
    </cofactor>
    <text evidence="2">Binds 1 Fe cation per subunit.</text>
</comment>
<sequence>MTLTLRPADQRGHANHGWLDSFHSFSFADYFDAAHMGFRSLRVINDDVIQGGGGFDTHGHRDMEIVTYVVDGAVAHQDTTGGKGIIPRGQVQYMSAGTGLRHSEFNASDREPLRLLQIWIVPPRPGLPPSYAQGIFSDADKHNQLRLIAGAQPEGNALAMHQDVGIYACLMDAGASLRHGIKPGRGVWIQVVDGDLTVNGTRLKRGDGLAVEDESELRIIAGTNSEFLLFDLA</sequence>
<feature type="binding site" evidence="2">
    <location>
        <position position="60"/>
    </location>
    <ligand>
        <name>Fe cation</name>
        <dbReference type="ChEBI" id="CHEBI:24875"/>
    </ligand>
</feature>
<feature type="domain" description="Pirin N-terminal" evidence="4">
    <location>
        <begin position="8"/>
        <end position="120"/>
    </location>
</feature>
<proteinExistence type="inferred from homology"/>
<keyword evidence="6" id="KW-0560">Oxidoreductase</keyword>
<dbReference type="Pfam" id="PF02678">
    <property type="entry name" value="Pirin"/>
    <property type="match status" value="1"/>
</dbReference>
<dbReference type="Gene3D" id="2.60.120.10">
    <property type="entry name" value="Jelly Rolls"/>
    <property type="match status" value="2"/>
</dbReference>
<dbReference type="Proteomes" id="UP000251075">
    <property type="component" value="Unassembled WGS sequence"/>
</dbReference>
<feature type="binding site" evidence="2">
    <location>
        <position position="104"/>
    </location>
    <ligand>
        <name>Fe cation</name>
        <dbReference type="ChEBI" id="CHEBI:24875"/>
    </ligand>
</feature>
<dbReference type="CDD" id="cd20311">
    <property type="entry name" value="cupin_Yhhw_C"/>
    <property type="match status" value="1"/>
</dbReference>
<feature type="binding site" evidence="2">
    <location>
        <position position="102"/>
    </location>
    <ligand>
        <name>Fe cation</name>
        <dbReference type="ChEBI" id="CHEBI:24875"/>
    </ligand>
</feature>
<dbReference type="InterPro" id="IPR041602">
    <property type="entry name" value="Quercetinase_C"/>
</dbReference>
<protein>
    <submittedName>
        <fullName evidence="6">Quercetin 2,3-dioxygenase</fullName>
    </submittedName>
</protein>
<evidence type="ECO:0000256" key="3">
    <source>
        <dbReference type="RuleBase" id="RU003457"/>
    </source>
</evidence>
<dbReference type="InterPro" id="IPR012093">
    <property type="entry name" value="Pirin"/>
</dbReference>
<feature type="domain" description="Quercetin 2,3-dioxygenase C-terminal cupin" evidence="5">
    <location>
        <begin position="147"/>
        <end position="232"/>
    </location>
</feature>
<dbReference type="OrthoDB" id="9780903at2"/>
<organism evidence="6 7">
    <name type="scientific">Paramagnetospirillum kuznetsovii</name>
    <dbReference type="NCBI Taxonomy" id="2053833"/>
    <lineage>
        <taxon>Bacteria</taxon>
        <taxon>Pseudomonadati</taxon>
        <taxon>Pseudomonadota</taxon>
        <taxon>Alphaproteobacteria</taxon>
        <taxon>Rhodospirillales</taxon>
        <taxon>Magnetospirillaceae</taxon>
        <taxon>Paramagnetospirillum</taxon>
    </lineage>
</organism>
<dbReference type="GO" id="GO:0046872">
    <property type="term" value="F:metal ion binding"/>
    <property type="evidence" value="ECO:0007669"/>
    <property type="project" value="UniProtKB-KW"/>
</dbReference>
<evidence type="ECO:0000259" key="5">
    <source>
        <dbReference type="Pfam" id="PF17954"/>
    </source>
</evidence>
<dbReference type="Pfam" id="PF17954">
    <property type="entry name" value="Pirin_C_2"/>
    <property type="match status" value="1"/>
</dbReference>
<dbReference type="InterPro" id="IPR011051">
    <property type="entry name" value="RmlC_Cupin_sf"/>
</dbReference>
<dbReference type="SUPFAM" id="SSF51182">
    <property type="entry name" value="RmlC-like cupins"/>
    <property type="match status" value="1"/>
</dbReference>
<keyword evidence="7" id="KW-1185">Reference proteome</keyword>
<name>A0A364NVS6_9PROT</name>
<comment type="similarity">
    <text evidence="1 3">Belongs to the pirin family.</text>
</comment>
<feature type="binding site" evidence="2">
    <location>
        <position position="58"/>
    </location>
    <ligand>
        <name>Fe cation</name>
        <dbReference type="ChEBI" id="CHEBI:24875"/>
    </ligand>
</feature>
<evidence type="ECO:0000256" key="1">
    <source>
        <dbReference type="ARBA" id="ARBA00008416"/>
    </source>
</evidence>
<keyword evidence="2" id="KW-0479">Metal-binding</keyword>
<keyword evidence="6" id="KW-0223">Dioxygenase</keyword>
<dbReference type="PANTHER" id="PTHR43212">
    <property type="entry name" value="QUERCETIN 2,3-DIOXYGENASE"/>
    <property type="match status" value="1"/>
</dbReference>
<dbReference type="CDD" id="cd02910">
    <property type="entry name" value="cupin_Yhhw_N"/>
    <property type="match status" value="1"/>
</dbReference>
<dbReference type="GO" id="GO:0051213">
    <property type="term" value="F:dioxygenase activity"/>
    <property type="evidence" value="ECO:0007669"/>
    <property type="project" value="UniProtKB-KW"/>
</dbReference>
<dbReference type="InterPro" id="IPR003829">
    <property type="entry name" value="Pirin_N_dom"/>
</dbReference>
<dbReference type="AlphaFoldDB" id="A0A364NVS6"/>
<reference evidence="6 7" key="1">
    <citation type="submission" date="2017-11" db="EMBL/GenBank/DDBJ databases">
        <title>Draft genome sequence of magnetotactic bacterium Magnetospirillum kuznetsovii LBB-42.</title>
        <authorList>
            <person name="Grouzdev D.S."/>
            <person name="Rysina M.S."/>
            <person name="Baslerov R.V."/>
            <person name="Koziaeva V."/>
        </authorList>
    </citation>
    <scope>NUCLEOTIDE SEQUENCE [LARGE SCALE GENOMIC DNA]</scope>
    <source>
        <strain evidence="6 7">LBB-42</strain>
    </source>
</reference>
<dbReference type="PANTHER" id="PTHR43212:SF3">
    <property type="entry name" value="QUERCETIN 2,3-DIOXYGENASE"/>
    <property type="match status" value="1"/>
</dbReference>
<evidence type="ECO:0000313" key="6">
    <source>
        <dbReference type="EMBL" id="RAU21162.1"/>
    </source>
</evidence>
<gene>
    <name evidence="6" type="ORF">CU669_14515</name>
</gene>
<dbReference type="RefSeq" id="WP_112145960.1">
    <property type="nucleotide sequence ID" value="NZ_PGTO01000012.1"/>
</dbReference>
<dbReference type="PIRSF" id="PIRSF006232">
    <property type="entry name" value="Pirin"/>
    <property type="match status" value="1"/>
</dbReference>
<comment type="caution">
    <text evidence="6">The sequence shown here is derived from an EMBL/GenBank/DDBJ whole genome shotgun (WGS) entry which is preliminary data.</text>
</comment>
<evidence type="ECO:0000259" key="4">
    <source>
        <dbReference type="Pfam" id="PF02678"/>
    </source>
</evidence>
<dbReference type="EMBL" id="PGTO01000012">
    <property type="protein sequence ID" value="RAU21162.1"/>
    <property type="molecule type" value="Genomic_DNA"/>
</dbReference>
<evidence type="ECO:0000256" key="2">
    <source>
        <dbReference type="PIRSR" id="PIRSR006232-1"/>
    </source>
</evidence>
<evidence type="ECO:0000313" key="7">
    <source>
        <dbReference type="Proteomes" id="UP000251075"/>
    </source>
</evidence>